<dbReference type="Pfam" id="PF00582">
    <property type="entry name" value="Usp"/>
    <property type="match status" value="1"/>
</dbReference>
<gene>
    <name evidence="3" type="ORF">ACFQ3N_19230</name>
</gene>
<protein>
    <submittedName>
        <fullName evidence="3">Universal stress protein</fullName>
    </submittedName>
</protein>
<dbReference type="PRINTS" id="PR01438">
    <property type="entry name" value="UNVRSLSTRESS"/>
</dbReference>
<dbReference type="Proteomes" id="UP001597040">
    <property type="component" value="Unassembled WGS sequence"/>
</dbReference>
<proteinExistence type="inferred from homology"/>
<dbReference type="PANTHER" id="PTHR31964:SF113">
    <property type="entry name" value="USPA DOMAIN-CONTAINING PROTEIN"/>
    <property type="match status" value="1"/>
</dbReference>
<evidence type="ECO:0000259" key="2">
    <source>
        <dbReference type="Pfam" id="PF00582"/>
    </source>
</evidence>
<organism evidence="3 4">
    <name type="scientific">Virgibacillus byunsanensis</name>
    <dbReference type="NCBI Taxonomy" id="570945"/>
    <lineage>
        <taxon>Bacteria</taxon>
        <taxon>Bacillati</taxon>
        <taxon>Bacillota</taxon>
        <taxon>Bacilli</taxon>
        <taxon>Bacillales</taxon>
        <taxon>Bacillaceae</taxon>
        <taxon>Virgibacillus</taxon>
    </lineage>
</organism>
<feature type="domain" description="UspA" evidence="2">
    <location>
        <begin position="1"/>
        <end position="144"/>
    </location>
</feature>
<dbReference type="Gene3D" id="3.40.50.620">
    <property type="entry name" value="HUPs"/>
    <property type="match status" value="1"/>
</dbReference>
<keyword evidence="4" id="KW-1185">Reference proteome</keyword>
<dbReference type="CDD" id="cd00293">
    <property type="entry name" value="USP-like"/>
    <property type="match status" value="1"/>
</dbReference>
<sequence>MNKKILVAYDGSLMSRHAIQEAKRQAAHVSETEVHVITVIKPTGPKANAAVARSIENELADHFQPQMEKIMKEFEAEAIPIFTQVIFDDTNENAGAKLCEYAEDNKVDLIVVGSRGLVNIKGLFVGSVSKKILNHATCPVFVIK</sequence>
<name>A0ABW3LT35_9BACI</name>
<dbReference type="InterPro" id="IPR006016">
    <property type="entry name" value="UspA"/>
</dbReference>
<dbReference type="EMBL" id="JBHTKJ010000073">
    <property type="protein sequence ID" value="MFD1040514.1"/>
    <property type="molecule type" value="Genomic_DNA"/>
</dbReference>
<evidence type="ECO:0000313" key="4">
    <source>
        <dbReference type="Proteomes" id="UP001597040"/>
    </source>
</evidence>
<dbReference type="SUPFAM" id="SSF52402">
    <property type="entry name" value="Adenine nucleotide alpha hydrolases-like"/>
    <property type="match status" value="1"/>
</dbReference>
<reference evidence="4" key="1">
    <citation type="journal article" date="2019" name="Int. J. Syst. Evol. Microbiol.">
        <title>The Global Catalogue of Microorganisms (GCM) 10K type strain sequencing project: providing services to taxonomists for standard genome sequencing and annotation.</title>
        <authorList>
            <consortium name="The Broad Institute Genomics Platform"/>
            <consortium name="The Broad Institute Genome Sequencing Center for Infectious Disease"/>
            <person name="Wu L."/>
            <person name="Ma J."/>
        </authorList>
    </citation>
    <scope>NUCLEOTIDE SEQUENCE [LARGE SCALE GENOMIC DNA]</scope>
    <source>
        <strain evidence="4">CCUG 56754</strain>
    </source>
</reference>
<dbReference type="InterPro" id="IPR014729">
    <property type="entry name" value="Rossmann-like_a/b/a_fold"/>
</dbReference>
<dbReference type="InterPro" id="IPR006015">
    <property type="entry name" value="Universal_stress_UspA"/>
</dbReference>
<evidence type="ECO:0000313" key="3">
    <source>
        <dbReference type="EMBL" id="MFD1040514.1"/>
    </source>
</evidence>
<accession>A0ABW3LT35</accession>
<dbReference type="PANTHER" id="PTHR31964">
    <property type="entry name" value="ADENINE NUCLEOTIDE ALPHA HYDROLASES-LIKE SUPERFAMILY PROTEIN"/>
    <property type="match status" value="1"/>
</dbReference>
<comment type="caution">
    <text evidence="3">The sequence shown here is derived from an EMBL/GenBank/DDBJ whole genome shotgun (WGS) entry which is preliminary data.</text>
</comment>
<comment type="similarity">
    <text evidence="1">Belongs to the universal stress protein A family.</text>
</comment>
<dbReference type="RefSeq" id="WP_390364662.1">
    <property type="nucleotide sequence ID" value="NZ_JBHTKJ010000073.1"/>
</dbReference>
<evidence type="ECO:0000256" key="1">
    <source>
        <dbReference type="ARBA" id="ARBA00008791"/>
    </source>
</evidence>